<dbReference type="PANTHER" id="PTHR48295">
    <property type="entry name" value="CRANIOFACIAL DEVELOPMENT PROTEIN 1"/>
    <property type="match status" value="1"/>
</dbReference>
<sequence>MGSTESGGESGRATPSAVESTQEAALETSLTLALEPLWNQTTSEAKERATLANDDDSRGQDGGTHEDERTSVDQVWRELKSDKGPARASDRVANRVGLTEEQFERVWSALKRPRRPGRGSQSPSGELRDPWRRLVSKRRPSTLDSLLGTGSSTSSPAPGASVSAEGAQSSSGPRRTPTNVPSSTFMRRLSSLRDRPGQPSTLFRAQQQWERFKEDAGLREELEHYKKSERRFTDRLEFLTQTDYREWAYEQTQKRRRKSDTVSAPVTPQEDA</sequence>
<feature type="compositionally biased region" description="Low complexity" evidence="1">
    <location>
        <begin position="142"/>
        <end position="164"/>
    </location>
</feature>
<organism evidence="3 4">
    <name type="scientific">Cyanidiococcus yangmingshanensis</name>
    <dbReference type="NCBI Taxonomy" id="2690220"/>
    <lineage>
        <taxon>Eukaryota</taxon>
        <taxon>Rhodophyta</taxon>
        <taxon>Bangiophyceae</taxon>
        <taxon>Cyanidiales</taxon>
        <taxon>Cyanidiaceae</taxon>
        <taxon>Cyanidiococcus</taxon>
    </lineage>
</organism>
<feature type="region of interest" description="Disordered" evidence="1">
    <location>
        <begin position="249"/>
        <end position="272"/>
    </location>
</feature>
<feature type="compositionally biased region" description="Polar residues" evidence="1">
    <location>
        <begin position="166"/>
        <end position="185"/>
    </location>
</feature>
<evidence type="ECO:0000313" key="3">
    <source>
        <dbReference type="EMBL" id="KAF6002767.1"/>
    </source>
</evidence>
<reference evidence="3 4" key="1">
    <citation type="journal article" date="2020" name="J. Phycol.">
        <title>Comparative genome analysis reveals Cyanidiococcus gen. nov., a new extremophilic red algal genus sister to Cyanidioschyzon (Cyanidioschyzonaceae, Rhodophyta).</title>
        <authorList>
            <person name="Liu S.-L."/>
            <person name="Chiang Y.-R."/>
            <person name="Yoon H.S."/>
            <person name="Fu H.-Y."/>
        </authorList>
    </citation>
    <scope>NUCLEOTIDE SEQUENCE [LARGE SCALE GENOMIC DNA]</scope>
    <source>
        <strain evidence="3 4">THAL066</strain>
    </source>
</reference>
<evidence type="ECO:0000259" key="2">
    <source>
        <dbReference type="PROSITE" id="PS51279"/>
    </source>
</evidence>
<dbReference type="OrthoDB" id="445677at2759"/>
<proteinExistence type="predicted"/>
<feature type="region of interest" description="Disordered" evidence="1">
    <location>
        <begin position="1"/>
        <end position="201"/>
    </location>
</feature>
<dbReference type="PROSITE" id="PS51279">
    <property type="entry name" value="BCNT_C"/>
    <property type="match status" value="1"/>
</dbReference>
<dbReference type="AlphaFoldDB" id="A0A7J7IJS6"/>
<feature type="compositionally biased region" description="Basic and acidic residues" evidence="1">
    <location>
        <begin position="44"/>
        <end position="93"/>
    </location>
</feature>
<comment type="caution">
    <text evidence="3">The sequence shown here is derived from an EMBL/GenBank/DDBJ whole genome shotgun (WGS) entry which is preliminary data.</text>
</comment>
<name>A0A7J7IJS6_9RHOD</name>
<dbReference type="Pfam" id="PF07572">
    <property type="entry name" value="BCNT"/>
    <property type="match status" value="1"/>
</dbReference>
<dbReference type="Proteomes" id="UP000530660">
    <property type="component" value="Unassembled WGS sequence"/>
</dbReference>
<dbReference type="InterPro" id="IPR027124">
    <property type="entry name" value="Swc5/CFDP1/2"/>
</dbReference>
<gene>
    <name evidence="3" type="ORF">F1559_003148</name>
</gene>
<keyword evidence="4" id="KW-1185">Reference proteome</keyword>
<protein>
    <recommendedName>
        <fullName evidence="2">BCNT-C domain-containing protein</fullName>
    </recommendedName>
</protein>
<dbReference type="EMBL" id="VWRR01000009">
    <property type="protein sequence ID" value="KAF6002767.1"/>
    <property type="molecule type" value="Genomic_DNA"/>
</dbReference>
<dbReference type="InterPro" id="IPR011421">
    <property type="entry name" value="BCNT-C"/>
</dbReference>
<feature type="domain" description="BCNT-C" evidence="2">
    <location>
        <begin position="179"/>
        <end position="260"/>
    </location>
</feature>
<dbReference type="PANTHER" id="PTHR48295:SF1">
    <property type="entry name" value="SWR1-COMPLEX PROTEIN 5"/>
    <property type="match status" value="1"/>
</dbReference>
<feature type="compositionally biased region" description="Low complexity" evidence="1">
    <location>
        <begin position="21"/>
        <end position="37"/>
    </location>
</feature>
<evidence type="ECO:0000256" key="1">
    <source>
        <dbReference type="SAM" id="MobiDB-lite"/>
    </source>
</evidence>
<evidence type="ECO:0000313" key="4">
    <source>
        <dbReference type="Proteomes" id="UP000530660"/>
    </source>
</evidence>
<accession>A0A7J7IJS6</accession>